<name>A0A8S2W2B5_9BILA</name>
<dbReference type="AlphaFoldDB" id="A0A8S2W2B5"/>
<dbReference type="EMBL" id="CAJOBI010118648">
    <property type="protein sequence ID" value="CAF4667420.1"/>
    <property type="molecule type" value="Genomic_DNA"/>
</dbReference>
<dbReference type="EMBL" id="CAJOBH010119926">
    <property type="protein sequence ID" value="CAF4706348.1"/>
    <property type="molecule type" value="Genomic_DNA"/>
</dbReference>
<evidence type="ECO:0000313" key="1">
    <source>
        <dbReference type="EMBL" id="CAF4428896.1"/>
    </source>
</evidence>
<dbReference type="Proteomes" id="UP000681720">
    <property type="component" value="Unassembled WGS sequence"/>
</dbReference>
<feature type="non-terminal residue" evidence="1">
    <location>
        <position position="1"/>
    </location>
</feature>
<dbReference type="EMBL" id="CAJOBJ010168747">
    <property type="protein sequence ID" value="CAF4874391.1"/>
    <property type="molecule type" value="Genomic_DNA"/>
</dbReference>
<accession>A0A8S2W2B5</accession>
<dbReference type="Proteomes" id="UP000676336">
    <property type="component" value="Unassembled WGS sequence"/>
</dbReference>
<dbReference type="EMBL" id="CAJOBH010061819">
    <property type="protein sequence ID" value="CAF4428896.1"/>
    <property type="molecule type" value="Genomic_DNA"/>
</dbReference>
<evidence type="ECO:0000313" key="6">
    <source>
        <dbReference type="Proteomes" id="UP000681967"/>
    </source>
</evidence>
<gene>
    <name evidence="1" type="ORF">BYL167_LOCUS32803</name>
    <name evidence="4" type="ORF">BYL167_LOCUS44299</name>
    <name evidence="3" type="ORF">GIL414_LOCUS42226</name>
    <name evidence="5" type="ORF">GIL414_LOCUS50544</name>
    <name evidence="2" type="ORF">SMN809_LOCUS41749</name>
</gene>
<protein>
    <submittedName>
        <fullName evidence="1">Uncharacterized protein</fullName>
    </submittedName>
</protein>
<proteinExistence type="predicted"/>
<evidence type="ECO:0000313" key="2">
    <source>
        <dbReference type="EMBL" id="CAF4667420.1"/>
    </source>
</evidence>
<dbReference type="EMBL" id="CAJOBJ010121813">
    <property type="protein sequence ID" value="CAF4679648.1"/>
    <property type="molecule type" value="Genomic_DNA"/>
</dbReference>
<sequence length="33" mass="3874">MDPEAPPPLQDLMYRCLKAKRVERPDYGQIVDE</sequence>
<evidence type="ECO:0000313" key="3">
    <source>
        <dbReference type="EMBL" id="CAF4679648.1"/>
    </source>
</evidence>
<evidence type="ECO:0000313" key="4">
    <source>
        <dbReference type="EMBL" id="CAF4706348.1"/>
    </source>
</evidence>
<reference evidence="1" key="1">
    <citation type="submission" date="2021-02" db="EMBL/GenBank/DDBJ databases">
        <authorList>
            <person name="Nowell W R."/>
        </authorList>
    </citation>
    <scope>NUCLEOTIDE SEQUENCE</scope>
</reference>
<evidence type="ECO:0000313" key="5">
    <source>
        <dbReference type="EMBL" id="CAF4874391.1"/>
    </source>
</evidence>
<comment type="caution">
    <text evidence="1">The sequence shown here is derived from an EMBL/GenBank/DDBJ whole genome shotgun (WGS) entry which is preliminary data.</text>
</comment>
<organism evidence="1 6">
    <name type="scientific">Rotaria magnacalcarata</name>
    <dbReference type="NCBI Taxonomy" id="392030"/>
    <lineage>
        <taxon>Eukaryota</taxon>
        <taxon>Metazoa</taxon>
        <taxon>Spiralia</taxon>
        <taxon>Gnathifera</taxon>
        <taxon>Rotifera</taxon>
        <taxon>Eurotatoria</taxon>
        <taxon>Bdelloidea</taxon>
        <taxon>Philodinida</taxon>
        <taxon>Philodinidae</taxon>
        <taxon>Rotaria</taxon>
    </lineage>
</organism>
<dbReference type="Proteomes" id="UP000681967">
    <property type="component" value="Unassembled WGS sequence"/>
</dbReference>